<evidence type="ECO:0000256" key="1">
    <source>
        <dbReference type="ARBA" id="ARBA00022737"/>
    </source>
</evidence>
<evidence type="ECO:0000256" key="2">
    <source>
        <dbReference type="ARBA" id="ARBA00022803"/>
    </source>
</evidence>
<evidence type="ECO:0000313" key="5">
    <source>
        <dbReference type="Proteomes" id="UP001500171"/>
    </source>
</evidence>
<dbReference type="Proteomes" id="UP001500171">
    <property type="component" value="Unassembled WGS sequence"/>
</dbReference>
<sequence length="623" mass="72697">MMQDNEIDQKIETLLQISYADDKEKYAEAQFKLGLLYQNEKKELDNAIKHYANVLKDDSFKAYAHAQTNLGLLYQYGKKELDNAIKHYANVLKDDSPKAYVHAQTNLGLLYQYGKKEFDNAIKHYVNVLKNDSSKDYAMAQCNLGEIYYKKKDFNNAIKHFANVLKDDSSKEYAAAQCHLGEIYYKKKDFNNAKQYYDNVEYNPSNIDFTLYIWSRVMSDIIKNNNHSIFKDKEDRNNSIFNKIRTFFKDKEDRNNSIFNKTYNISKIRILADDIQQQLLITFNLNSGKTKKQPERRVAHYTKPRVLFDLLKGQESSKPSHFRLNVVDFMNDPSENQILTNWLNIPYNSMNDIKTFLASFTFNHNSLNQFRLYGNEGDILGSGISIAFNQRFFCQEAKRSINPDGINRLNDAYIPMPTKANLADDNNDKAEGSHSLPLFRCLYFDPKSEYIALAKRNKYSFYLEFEGDDKKSEEIEQEWNDYINALDENEKIDIIRTKLNKIKETVGQLLEDVRLKKLTNLQQLITLALMPISCLIKHAAFEDEDECRIIYTTHIADDKIQAPQHYQSANSLFIEYATIEPYIDNIYLGPQCPAHHHLWLTNHITKTTNKTDIKVIKSTMPLR</sequence>
<dbReference type="InterPro" id="IPR011990">
    <property type="entry name" value="TPR-like_helical_dom_sf"/>
</dbReference>
<dbReference type="Gene3D" id="1.25.40.10">
    <property type="entry name" value="Tetratricopeptide repeat domain"/>
    <property type="match status" value="2"/>
</dbReference>
<feature type="repeat" description="TPR" evidence="3">
    <location>
        <begin position="138"/>
        <end position="171"/>
    </location>
</feature>
<dbReference type="SUPFAM" id="SSF81901">
    <property type="entry name" value="HCP-like"/>
    <property type="match status" value="1"/>
</dbReference>
<comment type="caution">
    <text evidence="4">The sequence shown here is derived from an EMBL/GenBank/DDBJ whole genome shotgun (WGS) entry which is preliminary data.</text>
</comment>
<dbReference type="RefSeq" id="WP_345491645.1">
    <property type="nucleotide sequence ID" value="NZ_BAABHY010000005.1"/>
</dbReference>
<dbReference type="Pfam" id="PF13181">
    <property type="entry name" value="TPR_8"/>
    <property type="match status" value="2"/>
</dbReference>
<dbReference type="EMBL" id="BAABHY010000005">
    <property type="protein sequence ID" value="GAA5112586.1"/>
    <property type="molecule type" value="Genomic_DNA"/>
</dbReference>
<dbReference type="InterPro" id="IPR006597">
    <property type="entry name" value="Sel1-like"/>
</dbReference>
<dbReference type="PANTHER" id="PTHR44943:SF8">
    <property type="entry name" value="TPR REPEAT-CONTAINING PROTEIN MJ0263"/>
    <property type="match status" value="1"/>
</dbReference>
<evidence type="ECO:0000256" key="3">
    <source>
        <dbReference type="PROSITE-ProRule" id="PRU00339"/>
    </source>
</evidence>
<gene>
    <name evidence="4" type="ORF">GCM10023211_19400</name>
</gene>
<keyword evidence="1" id="KW-0677">Repeat</keyword>
<organism evidence="4 5">
    <name type="scientific">Orbus sasakiae</name>
    <dbReference type="NCBI Taxonomy" id="1078475"/>
    <lineage>
        <taxon>Bacteria</taxon>
        <taxon>Pseudomonadati</taxon>
        <taxon>Pseudomonadota</taxon>
        <taxon>Gammaproteobacteria</taxon>
        <taxon>Orbales</taxon>
        <taxon>Orbaceae</taxon>
        <taxon>Orbus</taxon>
    </lineage>
</organism>
<dbReference type="SMART" id="SM00028">
    <property type="entry name" value="TPR"/>
    <property type="match status" value="5"/>
</dbReference>
<protein>
    <recommendedName>
        <fullName evidence="6">UDP-N-acetylglucosamine--peptide N-acetylglucosaminyltransferase SPINDLY</fullName>
    </recommendedName>
</protein>
<dbReference type="InterPro" id="IPR019734">
    <property type="entry name" value="TPR_rpt"/>
</dbReference>
<name>A0ABP9NA32_9GAMM</name>
<dbReference type="Pfam" id="PF13174">
    <property type="entry name" value="TPR_6"/>
    <property type="match status" value="1"/>
</dbReference>
<keyword evidence="2 3" id="KW-0802">TPR repeat</keyword>
<proteinExistence type="predicted"/>
<dbReference type="PROSITE" id="PS50005">
    <property type="entry name" value="TPR"/>
    <property type="match status" value="1"/>
</dbReference>
<dbReference type="SMART" id="SM00671">
    <property type="entry name" value="SEL1"/>
    <property type="match status" value="5"/>
</dbReference>
<reference evidence="5" key="1">
    <citation type="journal article" date="2019" name="Int. J. Syst. Evol. Microbiol.">
        <title>The Global Catalogue of Microorganisms (GCM) 10K type strain sequencing project: providing services to taxonomists for standard genome sequencing and annotation.</title>
        <authorList>
            <consortium name="The Broad Institute Genomics Platform"/>
            <consortium name="The Broad Institute Genome Sequencing Center for Infectious Disease"/>
            <person name="Wu L."/>
            <person name="Ma J."/>
        </authorList>
    </citation>
    <scope>NUCLEOTIDE SEQUENCE [LARGE SCALE GENOMIC DNA]</scope>
    <source>
        <strain evidence="5">JCM 18050</strain>
    </source>
</reference>
<keyword evidence="5" id="KW-1185">Reference proteome</keyword>
<evidence type="ECO:0008006" key="6">
    <source>
        <dbReference type="Google" id="ProtNLM"/>
    </source>
</evidence>
<accession>A0ABP9NA32</accession>
<dbReference type="InterPro" id="IPR051685">
    <property type="entry name" value="Ycf3/AcsC/BcsC/TPR_MFPF"/>
</dbReference>
<evidence type="ECO:0000313" key="4">
    <source>
        <dbReference type="EMBL" id="GAA5112586.1"/>
    </source>
</evidence>
<dbReference type="PANTHER" id="PTHR44943">
    <property type="entry name" value="CELLULOSE SYNTHASE OPERON PROTEIN C"/>
    <property type="match status" value="1"/>
</dbReference>